<sequence>MTPDSRPAFDIVETAGFYSQLAGVLAGFAFAAIMVLLTARLIPSQRAAGGNSQFNSATRMLVVCFIGLVLASLNYAVLAGDTPGKIRAATLELVGGVGFATAGLLLIYAMVLTFDDVSAVAQGNPADAVGDFLRSLLITVLTPLILLFIYLSVQDFNQIAHEKPGAEPIHEVSWLLIATQISLSTIDYLRHRKTTVTFAERDRAVQSLARTAIAAVVATSILFAVLSAFLTSRSEPDPLEAIPYVAMVVSTIGAISFTHHLARTRPR</sequence>
<dbReference type="OrthoDB" id="4738420at2"/>
<keyword evidence="1" id="KW-0812">Transmembrane</keyword>
<feature type="transmembrane region" description="Helical" evidence="1">
    <location>
        <begin position="90"/>
        <end position="111"/>
    </location>
</feature>
<dbReference type="Proteomes" id="UP000093053">
    <property type="component" value="Chromosome"/>
</dbReference>
<reference evidence="2 3" key="1">
    <citation type="submission" date="2016-07" db="EMBL/GenBank/DDBJ databases">
        <title>Complete genome sequence of the Lentzea guizhouensis DHS C013.</title>
        <authorList>
            <person name="Cao C."/>
        </authorList>
    </citation>
    <scope>NUCLEOTIDE SEQUENCE [LARGE SCALE GENOMIC DNA]</scope>
    <source>
        <strain evidence="2 3">DHS C013</strain>
    </source>
</reference>
<feature type="transmembrane region" description="Helical" evidence="1">
    <location>
        <begin position="132"/>
        <end position="152"/>
    </location>
</feature>
<keyword evidence="3" id="KW-1185">Reference proteome</keyword>
<gene>
    <name evidence="2" type="ORF">BBK82_38315</name>
</gene>
<dbReference type="AlphaFoldDB" id="A0A1B2HTE0"/>
<dbReference type="KEGG" id="led:BBK82_38315"/>
<feature type="transmembrane region" description="Helical" evidence="1">
    <location>
        <begin position="211"/>
        <end position="230"/>
    </location>
</feature>
<feature type="transmembrane region" description="Helical" evidence="1">
    <location>
        <begin position="60"/>
        <end position="78"/>
    </location>
</feature>
<feature type="transmembrane region" description="Helical" evidence="1">
    <location>
        <begin position="20"/>
        <end position="39"/>
    </location>
</feature>
<dbReference type="RefSeq" id="WP_065919310.1">
    <property type="nucleotide sequence ID" value="NZ_CP016793.1"/>
</dbReference>
<evidence type="ECO:0000256" key="1">
    <source>
        <dbReference type="SAM" id="Phobius"/>
    </source>
</evidence>
<organism evidence="2 3">
    <name type="scientific">Lentzea guizhouensis</name>
    <dbReference type="NCBI Taxonomy" id="1586287"/>
    <lineage>
        <taxon>Bacteria</taxon>
        <taxon>Bacillati</taxon>
        <taxon>Actinomycetota</taxon>
        <taxon>Actinomycetes</taxon>
        <taxon>Pseudonocardiales</taxon>
        <taxon>Pseudonocardiaceae</taxon>
        <taxon>Lentzea</taxon>
    </lineage>
</organism>
<evidence type="ECO:0000313" key="2">
    <source>
        <dbReference type="EMBL" id="ANZ40973.1"/>
    </source>
</evidence>
<dbReference type="STRING" id="1586287.BBK82_38315"/>
<evidence type="ECO:0000313" key="3">
    <source>
        <dbReference type="Proteomes" id="UP000093053"/>
    </source>
</evidence>
<proteinExistence type="predicted"/>
<keyword evidence="1" id="KW-1133">Transmembrane helix</keyword>
<name>A0A1B2HTE0_9PSEU</name>
<feature type="transmembrane region" description="Helical" evidence="1">
    <location>
        <begin position="242"/>
        <end position="262"/>
    </location>
</feature>
<dbReference type="EMBL" id="CP016793">
    <property type="protein sequence ID" value="ANZ40973.1"/>
    <property type="molecule type" value="Genomic_DNA"/>
</dbReference>
<protein>
    <submittedName>
        <fullName evidence="2">Uncharacterized protein</fullName>
    </submittedName>
</protein>
<accession>A0A1B2HTE0</accession>
<keyword evidence="1" id="KW-0472">Membrane</keyword>